<comment type="function">
    <text evidence="11">DNA-dependent ATPase and 3'-5' DNA helicase that may be involved in repair of stalled replication forks.</text>
</comment>
<dbReference type="InterPro" id="IPR048772">
    <property type="entry name" value="Hel308-like_dom4"/>
</dbReference>
<dbReference type="EMBL" id="WNEG01000092">
    <property type="protein sequence ID" value="NMG83592.1"/>
    <property type="molecule type" value="Genomic_DNA"/>
</dbReference>
<comment type="catalytic activity">
    <reaction evidence="10 11">
        <text>ATP + H2O = ADP + phosphate + H(+)</text>
        <dbReference type="Rhea" id="RHEA:13065"/>
        <dbReference type="ChEBI" id="CHEBI:15377"/>
        <dbReference type="ChEBI" id="CHEBI:15378"/>
        <dbReference type="ChEBI" id="CHEBI:30616"/>
        <dbReference type="ChEBI" id="CHEBI:43474"/>
        <dbReference type="ChEBI" id="CHEBI:456216"/>
        <dbReference type="EC" id="5.6.2.4"/>
    </reaction>
</comment>
<dbReference type="InterPro" id="IPR011545">
    <property type="entry name" value="DEAD/DEAH_box_helicase_dom"/>
</dbReference>
<evidence type="ECO:0000313" key="15">
    <source>
        <dbReference type="Proteomes" id="UP000606580"/>
    </source>
</evidence>
<dbReference type="SMART" id="SM00490">
    <property type="entry name" value="HELICc"/>
    <property type="match status" value="1"/>
</dbReference>
<evidence type="ECO:0000256" key="4">
    <source>
        <dbReference type="ARBA" id="ARBA00022806"/>
    </source>
</evidence>
<evidence type="ECO:0000259" key="13">
    <source>
        <dbReference type="PROSITE" id="PS51194"/>
    </source>
</evidence>
<keyword evidence="1 11" id="KW-0547">Nucleotide-binding</keyword>
<dbReference type="Gene3D" id="1.10.150.20">
    <property type="entry name" value="5' to 3' exonuclease, C-terminal subdomain"/>
    <property type="match status" value="1"/>
</dbReference>
<dbReference type="SUPFAM" id="SSF52540">
    <property type="entry name" value="P-loop containing nucleoside triphosphate hydrolases"/>
    <property type="match status" value="1"/>
</dbReference>
<dbReference type="PROSITE" id="PS51194">
    <property type="entry name" value="HELICASE_CTER"/>
    <property type="match status" value="1"/>
</dbReference>
<keyword evidence="4 11" id="KW-0347">Helicase</keyword>
<keyword evidence="8 11" id="KW-0413">Isomerase</keyword>
<dbReference type="Pfam" id="PF00271">
    <property type="entry name" value="Helicase_C"/>
    <property type="match status" value="1"/>
</dbReference>
<comment type="caution">
    <text evidence="14">The sequence shown here is derived from an EMBL/GenBank/DDBJ whole genome shotgun (WGS) entry which is preliminary data.</text>
</comment>
<dbReference type="Gene3D" id="1.10.3380.30">
    <property type="match status" value="1"/>
</dbReference>
<dbReference type="InterPro" id="IPR050474">
    <property type="entry name" value="Hel308_SKI2-like"/>
</dbReference>
<dbReference type="Pfam" id="PF21280">
    <property type="entry name" value="Helicase_dom4_arc"/>
    <property type="match status" value="2"/>
</dbReference>
<evidence type="ECO:0000256" key="8">
    <source>
        <dbReference type="ARBA" id="ARBA00023235"/>
    </source>
</evidence>
<proteinExistence type="inferred from homology"/>
<feature type="binding site" evidence="11">
    <location>
        <position position="28"/>
    </location>
    <ligand>
        <name>ATP</name>
        <dbReference type="ChEBI" id="CHEBI:30616"/>
    </ligand>
</feature>
<evidence type="ECO:0000256" key="9">
    <source>
        <dbReference type="ARBA" id="ARBA00034617"/>
    </source>
</evidence>
<dbReference type="InterPro" id="IPR036390">
    <property type="entry name" value="WH_DNA-bd_sf"/>
</dbReference>
<comment type="subunit">
    <text evidence="11">Monomer.</text>
</comment>
<dbReference type="InterPro" id="IPR014001">
    <property type="entry name" value="Helicase_ATP-bd"/>
</dbReference>
<gene>
    <name evidence="11" type="primary">hel308</name>
    <name evidence="14" type="ORF">GIS02_05235</name>
</gene>
<dbReference type="InterPro" id="IPR027417">
    <property type="entry name" value="P-loop_NTPase"/>
</dbReference>
<dbReference type="PANTHER" id="PTHR47961">
    <property type="entry name" value="DNA POLYMERASE THETA, PUTATIVE (AFU_ORTHOLOGUE AFUA_1G05260)-RELATED"/>
    <property type="match status" value="1"/>
</dbReference>
<keyword evidence="6 11" id="KW-0238">DNA-binding</keyword>
<comment type="similarity">
    <text evidence="11">Belongs to the helicase family. Hel308 subfamily.</text>
</comment>
<dbReference type="InterPro" id="IPR001650">
    <property type="entry name" value="Helicase_C-like"/>
</dbReference>
<evidence type="ECO:0000256" key="11">
    <source>
        <dbReference type="HAMAP-Rule" id="MF_00442"/>
    </source>
</evidence>
<name>A0A848DBQ4_9EURY</name>
<evidence type="ECO:0000256" key="7">
    <source>
        <dbReference type="ARBA" id="ARBA00023204"/>
    </source>
</evidence>
<dbReference type="AlphaFoldDB" id="A0A848DBQ4"/>
<dbReference type="CDD" id="cd18028">
    <property type="entry name" value="DEXHc_archSki2"/>
    <property type="match status" value="1"/>
</dbReference>
<evidence type="ECO:0000256" key="2">
    <source>
        <dbReference type="ARBA" id="ARBA00022763"/>
    </source>
</evidence>
<dbReference type="Pfam" id="PF14520">
    <property type="entry name" value="HHH_5"/>
    <property type="match status" value="1"/>
</dbReference>
<keyword evidence="3 11" id="KW-0378">Hydrolase</keyword>
<dbReference type="Pfam" id="PF20470">
    <property type="entry name" value="HTH_61"/>
    <property type="match status" value="1"/>
</dbReference>
<dbReference type="NCBIfam" id="NF002654">
    <property type="entry name" value="PRK02362.1"/>
    <property type="match status" value="1"/>
</dbReference>
<dbReference type="GO" id="GO:0043138">
    <property type="term" value="F:3'-5' DNA helicase activity"/>
    <property type="evidence" value="ECO:0007669"/>
    <property type="project" value="UniProtKB-UniRule"/>
</dbReference>
<dbReference type="SUPFAM" id="SSF46785">
    <property type="entry name" value="Winged helix' DNA-binding domain"/>
    <property type="match status" value="1"/>
</dbReference>
<dbReference type="CDD" id="cd18795">
    <property type="entry name" value="SF2_C_Ski2"/>
    <property type="match status" value="1"/>
</dbReference>
<evidence type="ECO:0000256" key="6">
    <source>
        <dbReference type="ARBA" id="ARBA00023125"/>
    </source>
</evidence>
<evidence type="ECO:0000259" key="12">
    <source>
        <dbReference type="PROSITE" id="PS51192"/>
    </source>
</evidence>
<keyword evidence="2 11" id="KW-0227">DNA damage</keyword>
<comment type="catalytic activity">
    <reaction evidence="9 11">
        <text>Couples ATP hydrolysis with the unwinding of duplex DNA by translocating in the 3'-5' direction.</text>
        <dbReference type="EC" id="5.6.2.4"/>
    </reaction>
</comment>
<dbReference type="EC" id="5.6.2.4" evidence="11"/>
<dbReference type="GO" id="GO:0003677">
    <property type="term" value="F:DNA binding"/>
    <property type="evidence" value="ECO:0007669"/>
    <property type="project" value="UniProtKB-UniRule"/>
</dbReference>
<evidence type="ECO:0000256" key="10">
    <source>
        <dbReference type="ARBA" id="ARBA00048988"/>
    </source>
</evidence>
<protein>
    <recommendedName>
        <fullName evidence="11">ATP-dependent DNA helicase Hel308</fullName>
        <ecNumber evidence="11">5.6.2.4</ecNumber>
    </recommendedName>
    <alternativeName>
        <fullName evidence="11">DNA 3'-5' helicase Hel308</fullName>
    </alternativeName>
</protein>
<dbReference type="InterPro" id="IPR046931">
    <property type="entry name" value="HTH_61"/>
</dbReference>
<dbReference type="PANTHER" id="PTHR47961:SF10">
    <property type="entry name" value="ATP-DEPENDENT DNA HELICASE HEL308"/>
    <property type="match status" value="1"/>
</dbReference>
<feature type="domain" description="Helicase C-terminal" evidence="13">
    <location>
        <begin position="232"/>
        <end position="433"/>
    </location>
</feature>
<evidence type="ECO:0000256" key="1">
    <source>
        <dbReference type="ARBA" id="ARBA00022741"/>
    </source>
</evidence>
<evidence type="ECO:0000256" key="3">
    <source>
        <dbReference type="ARBA" id="ARBA00022801"/>
    </source>
</evidence>
<keyword evidence="7 11" id="KW-0234">DNA repair</keyword>
<organism evidence="14 15">
    <name type="scientific">Candidatus Ethanoperedens thermophilum</name>
    <dbReference type="NCBI Taxonomy" id="2766897"/>
    <lineage>
        <taxon>Archaea</taxon>
        <taxon>Methanobacteriati</taxon>
        <taxon>Methanobacteriota</taxon>
        <taxon>Stenosarchaea group</taxon>
        <taxon>Methanomicrobia</taxon>
        <taxon>Methanosarcinales</taxon>
        <taxon>Methanosarcinales incertae sedis</taxon>
        <taxon>GOM Arc I cluster</taxon>
        <taxon>Candidatus Ethanoperedens</taxon>
    </lineage>
</organism>
<dbReference type="SUPFAM" id="SSF158702">
    <property type="entry name" value="Sec63 N-terminal domain-like"/>
    <property type="match status" value="1"/>
</dbReference>
<dbReference type="PROSITE" id="PS51192">
    <property type="entry name" value="HELICASE_ATP_BIND_1"/>
    <property type="match status" value="1"/>
</dbReference>
<reference evidence="14" key="1">
    <citation type="journal article" date="2020" name="MBio">
        <title>'Candidatus Ethanoperedens,' a Thermophilic Genus of Archaea Mediating the Anaerobic Oxidation of Ethane.</title>
        <authorList>
            <person name="Hahn C.J."/>
            <person name="Laso-Perez R."/>
            <person name="Vulcano F."/>
            <person name="Vaziourakis K.M."/>
            <person name="Stokke R."/>
            <person name="Steen I.H."/>
            <person name="Teske A."/>
            <person name="Boetius A."/>
            <person name="Liebeke M."/>
            <person name="Amann R."/>
            <person name="Knittel K."/>
            <person name="Wegener G."/>
        </authorList>
    </citation>
    <scope>NUCLEOTIDE SEQUENCE</scope>
    <source>
        <strain evidence="14">GoM-Arc1-LC-WB58</strain>
    </source>
</reference>
<dbReference type="GO" id="GO:0006281">
    <property type="term" value="P:DNA repair"/>
    <property type="evidence" value="ECO:0007669"/>
    <property type="project" value="UniProtKB-UniRule"/>
</dbReference>
<dbReference type="HAMAP" id="MF_00442">
    <property type="entry name" value="Helicase_Hel308"/>
    <property type="match status" value="1"/>
</dbReference>
<evidence type="ECO:0000313" key="14">
    <source>
        <dbReference type="EMBL" id="NMG83592.1"/>
    </source>
</evidence>
<keyword evidence="5 11" id="KW-0067">ATP-binding</keyword>
<feature type="domain" description="Helicase ATP-binding" evidence="12">
    <location>
        <begin position="33"/>
        <end position="198"/>
    </location>
</feature>
<accession>A0A848DBQ4</accession>
<dbReference type="InterPro" id="IPR022965">
    <property type="entry name" value="Helicase_Hel308"/>
</dbReference>
<dbReference type="Proteomes" id="UP000606580">
    <property type="component" value="Unassembled WGS sequence"/>
</dbReference>
<dbReference type="GO" id="GO:0005524">
    <property type="term" value="F:ATP binding"/>
    <property type="evidence" value="ECO:0007669"/>
    <property type="project" value="UniProtKB-UniRule"/>
</dbReference>
<evidence type="ECO:0000256" key="5">
    <source>
        <dbReference type="ARBA" id="ARBA00022840"/>
    </source>
</evidence>
<dbReference type="SMART" id="SM00487">
    <property type="entry name" value="DEXDc"/>
    <property type="match status" value="1"/>
</dbReference>
<dbReference type="GO" id="GO:0016818">
    <property type="term" value="F:hydrolase activity, acting on acid anhydrides, in phosphorus-containing anhydrides"/>
    <property type="evidence" value="ECO:0007669"/>
    <property type="project" value="UniProtKB-UniRule"/>
</dbReference>
<dbReference type="Gene3D" id="3.40.50.300">
    <property type="entry name" value="P-loop containing nucleotide triphosphate hydrolases"/>
    <property type="match status" value="2"/>
</dbReference>
<dbReference type="Pfam" id="PF00270">
    <property type="entry name" value="DEAD"/>
    <property type="match status" value="1"/>
</dbReference>
<sequence length="731" mass="81690">MHIQELPILEKIKNFYIKQGLTQLYPPQEEAIRTGVLDGVNLLAAIPTASGKTLIAELAMLTSILKGGKALYIVPLRALASEKYEHFKKFSEIGIRAGISTGEFDSRDEWLANNDVIVATSEKVDSLIRNGASWMSGITVVVADEVHLIDSANRGPTLEVILSKLQSNKQIQIIALSATIGNAGEIADWLKARVVTSTWRPIELNEGTFFKDVIRYKDGTNKNIEQVDRDATVNLVINTLMGGGQCLVFESSRRNAEASAKRIAKAIKHILDKELLLELKQTAASFRATSETDATIALAACIEDGAAFHHAGLTTRQRSIIEDAYRKGILKVITSTPTLAAGLNLPARQVIIRGYRRYNPNYGSVPIPVLEYKQMAGRAGRPTLDPYGEAVTIVKSDKEAEWVENNYLHGEPETIWSKLASEPSLRTHILSLIVTGFVQTTEELNNFIARTLYAHQQQTWGIQESLQKVLVFLENSKMITRDDNNFYPTELGTLISKLYLDPLSADIIVSELSENSETCDLALLQVICKTPDMRPLYLRRADYTWVDQFIKRHYNELHTTQAETNRQLLIAQQSSAENKRVGVDYNKLNDGDYEWYLAEIKTAALLYEWINETPENDICTKYNIGEGDIRNLSETAQWIAHAAGEIARTLGYPQAEQMQKLTERITYGAHKELLPLIQIKDIGRVRARKLYNAGYHSAKQIANTTHAELTKVIGPGIAEKVLDHLNHLQNG</sequence>